<protein>
    <recommendedName>
        <fullName evidence="2">Endonuclease/exonuclease/phosphatase domain-containing protein</fullName>
    </recommendedName>
</protein>
<dbReference type="GO" id="GO:0070260">
    <property type="term" value="F:5'-tyrosyl-DNA phosphodiesterase activity"/>
    <property type="evidence" value="ECO:0007669"/>
    <property type="project" value="TreeGrafter"/>
</dbReference>
<dbReference type="Proteomes" id="UP001054889">
    <property type="component" value="Unassembled WGS sequence"/>
</dbReference>
<evidence type="ECO:0000313" key="3">
    <source>
        <dbReference type="EMBL" id="GJN32426.1"/>
    </source>
</evidence>
<evidence type="ECO:0000259" key="2">
    <source>
        <dbReference type="Pfam" id="PF03372"/>
    </source>
</evidence>
<evidence type="ECO:0000256" key="1">
    <source>
        <dbReference type="ARBA" id="ARBA00022801"/>
    </source>
</evidence>
<dbReference type="PANTHER" id="PTHR15822">
    <property type="entry name" value="TRAF AND TNF RECEPTOR-ASSOCIATED PROTEIN"/>
    <property type="match status" value="1"/>
</dbReference>
<gene>
    <name evidence="3" type="primary">gb20935</name>
    <name evidence="3" type="ORF">PR202_gb20935</name>
</gene>
<evidence type="ECO:0000313" key="4">
    <source>
        <dbReference type="Proteomes" id="UP001054889"/>
    </source>
</evidence>
<dbReference type="InterPro" id="IPR051547">
    <property type="entry name" value="TDP2-like"/>
</dbReference>
<comment type="caution">
    <text evidence="3">The sequence shown here is derived from an EMBL/GenBank/DDBJ whole genome shotgun (WGS) entry which is preliminary data.</text>
</comment>
<sequence length="255" mass="29603">MLYKRMKAIGDLVVRHKPDVVFFQEVSQDIRDIFESFAWWKEYCYCKTLAGHDVLRLSKLPWSTDTNFQTLFDGSPTYRVTADIKPSPEAGAPPIRVATAQLERPNPPSSMHFRERYKQARHAIAELDRYDNVVFGGDMSWGDDSNMPFPLPTGWIDAWTVLRGRDYSDDLGWTYDAVWEVEATKFNGHVADYESMRKRSDRFVCKLKDYNLHSIRLIGDKRIGPQYKTKLADHTHVIHLPPSCHRRLVLTIVPK</sequence>
<organism evidence="3 4">
    <name type="scientific">Eleusine coracana subsp. coracana</name>
    <dbReference type="NCBI Taxonomy" id="191504"/>
    <lineage>
        <taxon>Eukaryota</taxon>
        <taxon>Viridiplantae</taxon>
        <taxon>Streptophyta</taxon>
        <taxon>Embryophyta</taxon>
        <taxon>Tracheophyta</taxon>
        <taxon>Spermatophyta</taxon>
        <taxon>Magnoliopsida</taxon>
        <taxon>Liliopsida</taxon>
        <taxon>Poales</taxon>
        <taxon>Poaceae</taxon>
        <taxon>PACMAD clade</taxon>
        <taxon>Chloridoideae</taxon>
        <taxon>Cynodonteae</taxon>
        <taxon>Eleusininae</taxon>
        <taxon>Eleusine</taxon>
    </lineage>
</organism>
<dbReference type="SUPFAM" id="SSF56219">
    <property type="entry name" value="DNase I-like"/>
    <property type="match status" value="1"/>
</dbReference>
<keyword evidence="1" id="KW-0378">Hydrolase</keyword>
<dbReference type="Pfam" id="PF03372">
    <property type="entry name" value="Exo_endo_phos"/>
    <property type="match status" value="1"/>
</dbReference>
<keyword evidence="4" id="KW-1185">Reference proteome</keyword>
<dbReference type="PANTHER" id="PTHR15822:SF24">
    <property type="entry name" value="ENDONUCLEASE_EXONUCLEASE_PHOSPHATASE DOMAIN-CONTAINING PROTEIN"/>
    <property type="match status" value="1"/>
</dbReference>
<dbReference type="GO" id="GO:0006302">
    <property type="term" value="P:double-strand break repair"/>
    <property type="evidence" value="ECO:0007669"/>
    <property type="project" value="TreeGrafter"/>
</dbReference>
<dbReference type="Gene3D" id="3.60.10.10">
    <property type="entry name" value="Endonuclease/exonuclease/phosphatase"/>
    <property type="match status" value="1"/>
</dbReference>
<reference evidence="3" key="2">
    <citation type="submission" date="2021-12" db="EMBL/GenBank/DDBJ databases">
        <title>Resequencing data analysis of finger millet.</title>
        <authorList>
            <person name="Hatakeyama M."/>
            <person name="Aluri S."/>
            <person name="Balachadran M.T."/>
            <person name="Sivarajan S.R."/>
            <person name="Poveda L."/>
            <person name="Shimizu-Inatsugi R."/>
            <person name="Schlapbach R."/>
            <person name="Sreeman S.M."/>
            <person name="Shimizu K.K."/>
        </authorList>
    </citation>
    <scope>NUCLEOTIDE SEQUENCE</scope>
</reference>
<dbReference type="GO" id="GO:0005737">
    <property type="term" value="C:cytoplasm"/>
    <property type="evidence" value="ECO:0007669"/>
    <property type="project" value="TreeGrafter"/>
</dbReference>
<dbReference type="InterPro" id="IPR005135">
    <property type="entry name" value="Endo/exonuclease/phosphatase"/>
</dbReference>
<accession>A0AAV5FBX6</accession>
<feature type="domain" description="Endonuclease/exonuclease/phosphatase" evidence="2">
    <location>
        <begin position="4"/>
        <end position="141"/>
    </location>
</feature>
<dbReference type="AlphaFoldDB" id="A0AAV5FBX6"/>
<reference evidence="3" key="1">
    <citation type="journal article" date="2018" name="DNA Res.">
        <title>Multiple hybrid de novo genome assembly of finger millet, an orphan allotetraploid crop.</title>
        <authorList>
            <person name="Hatakeyama M."/>
            <person name="Aluri S."/>
            <person name="Balachadran M.T."/>
            <person name="Sivarajan S.R."/>
            <person name="Patrignani A."/>
            <person name="Gruter S."/>
            <person name="Poveda L."/>
            <person name="Shimizu-Inatsugi R."/>
            <person name="Baeten J."/>
            <person name="Francoijs K.J."/>
            <person name="Nataraja K.N."/>
            <person name="Reddy Y.A.N."/>
            <person name="Phadnis S."/>
            <person name="Ravikumar R.L."/>
            <person name="Schlapbach R."/>
            <person name="Sreeman S.M."/>
            <person name="Shimizu K.K."/>
        </authorList>
    </citation>
    <scope>NUCLEOTIDE SEQUENCE</scope>
</reference>
<dbReference type="InterPro" id="IPR036691">
    <property type="entry name" value="Endo/exonu/phosph_ase_sf"/>
</dbReference>
<dbReference type="EMBL" id="BQKI01000084">
    <property type="protein sequence ID" value="GJN32426.1"/>
    <property type="molecule type" value="Genomic_DNA"/>
</dbReference>
<proteinExistence type="predicted"/>
<name>A0AAV5FBX6_ELECO</name>
<dbReference type="GO" id="GO:0003697">
    <property type="term" value="F:single-stranded DNA binding"/>
    <property type="evidence" value="ECO:0007669"/>
    <property type="project" value="TreeGrafter"/>
</dbReference>